<accession>A0A1C7MU84</accession>
<dbReference type="Proteomes" id="UP000093000">
    <property type="component" value="Unassembled WGS sequence"/>
</dbReference>
<name>A0A1C7MU84_9FUNG</name>
<evidence type="ECO:0000313" key="1">
    <source>
        <dbReference type="EMBL" id="OBZ80445.1"/>
    </source>
</evidence>
<sequence>MHCRLLMPESIGDPLSFLLNILPTRRPRSFDAATAWTVRWPVICTILYELDHLQHSKIPP</sequence>
<dbReference type="EMBL" id="LUGH01002126">
    <property type="protein sequence ID" value="OBZ80445.1"/>
    <property type="molecule type" value="Genomic_DNA"/>
</dbReference>
<gene>
    <name evidence="1" type="ORF">A0J61_11505</name>
</gene>
<protein>
    <submittedName>
        <fullName evidence="1">Uncharacterized protein</fullName>
    </submittedName>
</protein>
<reference evidence="1 2" key="1">
    <citation type="submission" date="2016-03" db="EMBL/GenBank/DDBJ databases">
        <title>Choanephora cucurbitarum.</title>
        <authorList>
            <person name="Min B."/>
            <person name="Park H."/>
            <person name="Park J.-H."/>
            <person name="Shin H.-D."/>
            <person name="Choi I.-G."/>
        </authorList>
    </citation>
    <scope>NUCLEOTIDE SEQUENCE [LARGE SCALE GENOMIC DNA]</scope>
    <source>
        <strain evidence="1 2">KUS-F28377</strain>
    </source>
</reference>
<keyword evidence="2" id="KW-1185">Reference proteome</keyword>
<feature type="non-terminal residue" evidence="1">
    <location>
        <position position="60"/>
    </location>
</feature>
<comment type="caution">
    <text evidence="1">The sequence shown here is derived from an EMBL/GenBank/DDBJ whole genome shotgun (WGS) entry which is preliminary data.</text>
</comment>
<dbReference type="AlphaFoldDB" id="A0A1C7MU84"/>
<dbReference type="OrthoDB" id="2271284at2759"/>
<dbReference type="InParanoid" id="A0A1C7MU84"/>
<proteinExistence type="predicted"/>
<organism evidence="1 2">
    <name type="scientific">Choanephora cucurbitarum</name>
    <dbReference type="NCBI Taxonomy" id="101091"/>
    <lineage>
        <taxon>Eukaryota</taxon>
        <taxon>Fungi</taxon>
        <taxon>Fungi incertae sedis</taxon>
        <taxon>Mucoromycota</taxon>
        <taxon>Mucoromycotina</taxon>
        <taxon>Mucoromycetes</taxon>
        <taxon>Mucorales</taxon>
        <taxon>Mucorineae</taxon>
        <taxon>Choanephoraceae</taxon>
        <taxon>Choanephoroideae</taxon>
        <taxon>Choanephora</taxon>
    </lineage>
</organism>
<evidence type="ECO:0000313" key="2">
    <source>
        <dbReference type="Proteomes" id="UP000093000"/>
    </source>
</evidence>